<dbReference type="PANTHER" id="PTHR24637">
    <property type="entry name" value="COLLAGEN"/>
    <property type="match status" value="1"/>
</dbReference>
<evidence type="ECO:0000256" key="1">
    <source>
        <dbReference type="ARBA" id="ARBA00022737"/>
    </source>
</evidence>
<evidence type="ECO:0000256" key="2">
    <source>
        <dbReference type="SAM" id="MobiDB-lite"/>
    </source>
</evidence>
<evidence type="ECO:0000313" key="6">
    <source>
        <dbReference type="WBParaSite" id="Pan_g4436.t1"/>
    </source>
</evidence>
<proteinExistence type="predicted"/>
<dbReference type="WBParaSite" id="Pan_g4436.t1">
    <property type="protein sequence ID" value="Pan_g4436.t1"/>
    <property type="gene ID" value="Pan_g4436"/>
</dbReference>
<dbReference type="InterPro" id="IPR002486">
    <property type="entry name" value="Col_cuticle_N"/>
</dbReference>
<keyword evidence="3" id="KW-0812">Transmembrane</keyword>
<keyword evidence="3" id="KW-1133">Transmembrane helix</keyword>
<dbReference type="Pfam" id="PF01484">
    <property type="entry name" value="Col_cuticle_N"/>
    <property type="match status" value="1"/>
</dbReference>
<dbReference type="PROSITE" id="PS51257">
    <property type="entry name" value="PROKAR_LIPOPROTEIN"/>
    <property type="match status" value="1"/>
</dbReference>
<keyword evidence="5" id="KW-1185">Reference proteome</keyword>
<evidence type="ECO:0000313" key="5">
    <source>
        <dbReference type="Proteomes" id="UP000492821"/>
    </source>
</evidence>
<dbReference type="Pfam" id="PF01391">
    <property type="entry name" value="Collagen"/>
    <property type="match status" value="1"/>
</dbReference>
<dbReference type="Proteomes" id="UP000492821">
    <property type="component" value="Unassembled WGS sequence"/>
</dbReference>
<dbReference type="SMART" id="SM01088">
    <property type="entry name" value="Col_cuticle_N"/>
    <property type="match status" value="1"/>
</dbReference>
<feature type="compositionally biased region" description="Low complexity" evidence="2">
    <location>
        <begin position="199"/>
        <end position="212"/>
    </location>
</feature>
<accession>A0A7E4ZZA2</accession>
<reference evidence="6" key="2">
    <citation type="submission" date="2020-10" db="UniProtKB">
        <authorList>
            <consortium name="WormBaseParasite"/>
        </authorList>
    </citation>
    <scope>IDENTIFICATION</scope>
</reference>
<evidence type="ECO:0000259" key="4">
    <source>
        <dbReference type="SMART" id="SM01088"/>
    </source>
</evidence>
<feature type="transmembrane region" description="Helical" evidence="3">
    <location>
        <begin position="12"/>
        <end position="32"/>
    </location>
</feature>
<dbReference type="GO" id="GO:0042302">
    <property type="term" value="F:structural constituent of cuticle"/>
    <property type="evidence" value="ECO:0007669"/>
    <property type="project" value="InterPro"/>
</dbReference>
<reference evidence="5" key="1">
    <citation type="journal article" date="2013" name="Genetics">
        <title>The draft genome and transcriptome of Panagrellus redivivus are shaped by the harsh demands of a free-living lifestyle.</title>
        <authorList>
            <person name="Srinivasan J."/>
            <person name="Dillman A.R."/>
            <person name="Macchietto M.G."/>
            <person name="Heikkinen L."/>
            <person name="Lakso M."/>
            <person name="Fracchia K.M."/>
            <person name="Antoshechkin I."/>
            <person name="Mortazavi A."/>
            <person name="Wong G."/>
            <person name="Sternberg P.W."/>
        </authorList>
    </citation>
    <scope>NUCLEOTIDE SEQUENCE [LARGE SCALE GENOMIC DNA]</scope>
    <source>
        <strain evidence="5">MT8872</strain>
    </source>
</reference>
<name>A0A7E4ZZA2_PANRE</name>
<keyword evidence="1" id="KW-0677">Repeat</keyword>
<keyword evidence="3" id="KW-0472">Membrane</keyword>
<feature type="region of interest" description="Disordered" evidence="2">
    <location>
        <begin position="108"/>
        <end position="134"/>
    </location>
</feature>
<dbReference type="AlphaFoldDB" id="A0A7E4ZZA2"/>
<dbReference type="PANTHER" id="PTHR24637:SF194">
    <property type="entry name" value="CUTICLE COLLAGEN 10-RELATED"/>
    <property type="match status" value="1"/>
</dbReference>
<organism evidence="5 6">
    <name type="scientific">Panagrellus redivivus</name>
    <name type="common">Microworm</name>
    <dbReference type="NCBI Taxonomy" id="6233"/>
    <lineage>
        <taxon>Eukaryota</taxon>
        <taxon>Metazoa</taxon>
        <taxon>Ecdysozoa</taxon>
        <taxon>Nematoda</taxon>
        <taxon>Chromadorea</taxon>
        <taxon>Rhabditida</taxon>
        <taxon>Tylenchina</taxon>
        <taxon>Panagrolaimomorpha</taxon>
        <taxon>Panagrolaimoidea</taxon>
        <taxon>Panagrolaimidae</taxon>
        <taxon>Panagrellus</taxon>
    </lineage>
</organism>
<feature type="compositionally biased region" description="Low complexity" evidence="2">
    <location>
        <begin position="223"/>
        <end position="279"/>
    </location>
</feature>
<protein>
    <submittedName>
        <fullName evidence="6">Col_cuticle_N domain-containing protein</fullName>
    </submittedName>
</protein>
<evidence type="ECO:0000256" key="3">
    <source>
        <dbReference type="SAM" id="Phobius"/>
    </source>
</evidence>
<sequence length="304" mass="31191">MSLSEAKFVIRVASTFSSLALLACVFFIPDIYRTINEIQREVHEASEYFRVETDSAWVQLMDVQIVVSPPRQITRDSPFLTIFRHKKQAHSVLPDFCQCTPLPQPNCPPGPPGSAGEPGVPGTPGLQGPRGDDNTVTYAPIICPTKDSACIKCPAGPKGPPGENGAPGQTGPIGSPGPVGKQGKKGRPGRRGPVGDIGSPGEPGKSGKPGPNGKDGEKGIGKPGPKGSNGNPGRRGPPGFNGAAGDNGSPGKFGLPGAAGKPGPKGENSQPGIRGSPGIPGSDAGYCPCPSRSAVFVNSGYYWQ</sequence>
<dbReference type="InterPro" id="IPR008160">
    <property type="entry name" value="Collagen"/>
</dbReference>
<feature type="domain" description="Nematode cuticle collagen N-terminal" evidence="4">
    <location>
        <begin position="8"/>
        <end position="60"/>
    </location>
</feature>
<feature type="region of interest" description="Disordered" evidence="2">
    <location>
        <begin position="158"/>
        <end position="279"/>
    </location>
</feature>
<dbReference type="Gene3D" id="1.20.5.320">
    <property type="entry name" value="6-Phosphogluconate Dehydrogenase, domain 3"/>
    <property type="match status" value="1"/>
</dbReference>